<dbReference type="EMBL" id="CP115667">
    <property type="protein sequence ID" value="WBW50005.1"/>
    <property type="molecule type" value="Genomic_DNA"/>
</dbReference>
<comment type="catalytic activity">
    <reaction evidence="5 7">
        <text>L-proline + NADP(+) = (S)-1-pyrroline-5-carboxylate + NADPH + 2 H(+)</text>
        <dbReference type="Rhea" id="RHEA:14109"/>
        <dbReference type="ChEBI" id="CHEBI:15378"/>
        <dbReference type="ChEBI" id="CHEBI:17388"/>
        <dbReference type="ChEBI" id="CHEBI:57783"/>
        <dbReference type="ChEBI" id="CHEBI:58349"/>
        <dbReference type="ChEBI" id="CHEBI:60039"/>
        <dbReference type="EC" id="1.5.1.2"/>
    </reaction>
</comment>
<dbReference type="PIRSF" id="PIRSF000193">
    <property type="entry name" value="Pyrrol-5-carb_rd"/>
    <property type="match status" value="1"/>
</dbReference>
<dbReference type="HAMAP" id="MF_01925">
    <property type="entry name" value="P5C_reductase"/>
    <property type="match status" value="1"/>
</dbReference>
<keyword evidence="3 5" id="KW-0521">NADP</keyword>
<evidence type="ECO:0000256" key="1">
    <source>
        <dbReference type="ARBA" id="ARBA00005525"/>
    </source>
</evidence>
<evidence type="ECO:0000256" key="6">
    <source>
        <dbReference type="NCBIfam" id="TIGR00112"/>
    </source>
</evidence>
<dbReference type="InterPro" id="IPR028939">
    <property type="entry name" value="P5C_Rdtase_cat_N"/>
</dbReference>
<comment type="function">
    <text evidence="5">Catalyzes the reduction of 1-pyrroline-5-carboxylate (PCA) to L-proline.</text>
</comment>
<dbReference type="Gene3D" id="1.10.3730.10">
    <property type="entry name" value="ProC C-terminal domain-like"/>
    <property type="match status" value="1"/>
</dbReference>
<dbReference type="RefSeq" id="WP_271191536.1">
    <property type="nucleotide sequence ID" value="NZ_CP115667.1"/>
</dbReference>
<keyword evidence="2 5" id="KW-0641">Proline biosynthesis</keyword>
<dbReference type="InterPro" id="IPR029036">
    <property type="entry name" value="P5CR_dimer"/>
</dbReference>
<accession>A0ABY7QVD7</accession>
<feature type="domain" description="Pyrroline-5-carboxylate reductase catalytic N-terminal" evidence="8">
    <location>
        <begin position="2"/>
        <end position="88"/>
    </location>
</feature>
<evidence type="ECO:0000313" key="10">
    <source>
        <dbReference type="EMBL" id="WBW50005.1"/>
    </source>
</evidence>
<keyword evidence="11" id="KW-1185">Reference proteome</keyword>
<dbReference type="EC" id="1.5.1.2" evidence="5 6"/>
<evidence type="ECO:0000256" key="2">
    <source>
        <dbReference type="ARBA" id="ARBA00022650"/>
    </source>
</evidence>
<evidence type="ECO:0000256" key="5">
    <source>
        <dbReference type="HAMAP-Rule" id="MF_01925"/>
    </source>
</evidence>
<feature type="domain" description="Pyrroline-5-carboxylate reductase dimerisation" evidence="9">
    <location>
        <begin position="150"/>
        <end position="254"/>
    </location>
</feature>
<comment type="subcellular location">
    <subcellularLocation>
        <location evidence="5">Cytoplasm</location>
    </subcellularLocation>
</comment>
<dbReference type="InterPro" id="IPR036291">
    <property type="entry name" value="NAD(P)-bd_dom_sf"/>
</dbReference>
<dbReference type="SUPFAM" id="SSF48179">
    <property type="entry name" value="6-phosphogluconate dehydrogenase C-terminal domain-like"/>
    <property type="match status" value="1"/>
</dbReference>
<dbReference type="SUPFAM" id="SSF51735">
    <property type="entry name" value="NAD(P)-binding Rossmann-fold domains"/>
    <property type="match status" value="1"/>
</dbReference>
<dbReference type="PANTHER" id="PTHR11645:SF0">
    <property type="entry name" value="PYRROLINE-5-CARBOXYLATE REDUCTASE 3"/>
    <property type="match status" value="1"/>
</dbReference>
<evidence type="ECO:0000259" key="8">
    <source>
        <dbReference type="Pfam" id="PF03807"/>
    </source>
</evidence>
<dbReference type="PANTHER" id="PTHR11645">
    <property type="entry name" value="PYRROLINE-5-CARBOXYLATE REDUCTASE"/>
    <property type="match status" value="1"/>
</dbReference>
<gene>
    <name evidence="5 10" type="primary">proC</name>
    <name evidence="10" type="ORF">O6R05_00100</name>
</gene>
<reference evidence="10 11" key="1">
    <citation type="submission" date="2023-01" db="EMBL/GenBank/DDBJ databases">
        <authorList>
            <person name="Lee S.H."/>
            <person name="Jung H.S."/>
            <person name="Yun J.U."/>
        </authorList>
    </citation>
    <scope>NUCLEOTIDE SEQUENCE [LARGE SCALE GENOMIC DNA]</scope>
    <source>
        <strain evidence="10 11">CBA3646</strain>
    </source>
</reference>
<keyword evidence="5 7" id="KW-0028">Amino-acid biosynthesis</keyword>
<dbReference type="Gene3D" id="3.40.50.720">
    <property type="entry name" value="NAD(P)-binding Rossmann-like Domain"/>
    <property type="match status" value="1"/>
</dbReference>
<proteinExistence type="inferred from homology"/>
<dbReference type="Pfam" id="PF03807">
    <property type="entry name" value="F420_oxidored"/>
    <property type="match status" value="1"/>
</dbReference>
<organism evidence="10 11">
    <name type="scientific">Peptoniphilus equinus</name>
    <dbReference type="NCBI Taxonomy" id="3016343"/>
    <lineage>
        <taxon>Bacteria</taxon>
        <taxon>Bacillati</taxon>
        <taxon>Bacillota</taxon>
        <taxon>Tissierellia</taxon>
        <taxon>Tissierellales</taxon>
        <taxon>Peptoniphilaceae</taxon>
        <taxon>Peptoniphilus</taxon>
    </lineage>
</organism>
<dbReference type="NCBIfam" id="TIGR00112">
    <property type="entry name" value="proC"/>
    <property type="match status" value="1"/>
</dbReference>
<dbReference type="InterPro" id="IPR000304">
    <property type="entry name" value="Pyrroline-COOH_reductase"/>
</dbReference>
<comment type="pathway">
    <text evidence="5 7">Amino-acid biosynthesis; L-proline biosynthesis; L-proline from L-glutamate 5-semialdehyde: step 1/1.</text>
</comment>
<dbReference type="GO" id="GO:0004735">
    <property type="term" value="F:pyrroline-5-carboxylate reductase activity"/>
    <property type="evidence" value="ECO:0007669"/>
    <property type="project" value="UniProtKB-EC"/>
</dbReference>
<evidence type="ECO:0000313" key="11">
    <source>
        <dbReference type="Proteomes" id="UP001210339"/>
    </source>
</evidence>
<evidence type="ECO:0000256" key="7">
    <source>
        <dbReference type="RuleBase" id="RU003903"/>
    </source>
</evidence>
<evidence type="ECO:0000259" key="9">
    <source>
        <dbReference type="Pfam" id="PF14748"/>
    </source>
</evidence>
<keyword evidence="4 5" id="KW-0560">Oxidoreductase</keyword>
<evidence type="ECO:0000256" key="3">
    <source>
        <dbReference type="ARBA" id="ARBA00022857"/>
    </source>
</evidence>
<keyword evidence="5" id="KW-0963">Cytoplasm</keyword>
<protein>
    <recommendedName>
        <fullName evidence="5 6">Pyrroline-5-carboxylate reductase</fullName>
        <shortName evidence="5">P5C reductase</shortName>
        <shortName evidence="5">P5CR</shortName>
        <ecNumber evidence="5 6">1.5.1.2</ecNumber>
    </recommendedName>
    <alternativeName>
        <fullName evidence="5">PCA reductase</fullName>
    </alternativeName>
</protein>
<dbReference type="PROSITE" id="PS00521">
    <property type="entry name" value="P5CR"/>
    <property type="match status" value="1"/>
</dbReference>
<evidence type="ECO:0000256" key="4">
    <source>
        <dbReference type="ARBA" id="ARBA00023002"/>
    </source>
</evidence>
<dbReference type="InterPro" id="IPR053790">
    <property type="entry name" value="P5CR-like_CS"/>
</dbReference>
<name>A0ABY7QVD7_9FIRM</name>
<comment type="similarity">
    <text evidence="1 5 7">Belongs to the pyrroline-5-carboxylate reductase family.</text>
</comment>
<dbReference type="Proteomes" id="UP001210339">
    <property type="component" value="Chromosome"/>
</dbReference>
<dbReference type="Pfam" id="PF14748">
    <property type="entry name" value="P5CR_dimer"/>
    <property type="match status" value="1"/>
</dbReference>
<dbReference type="InterPro" id="IPR008927">
    <property type="entry name" value="6-PGluconate_DH-like_C_sf"/>
</dbReference>
<comment type="catalytic activity">
    <reaction evidence="5">
        <text>L-proline + NAD(+) = (S)-1-pyrroline-5-carboxylate + NADH + 2 H(+)</text>
        <dbReference type="Rhea" id="RHEA:14105"/>
        <dbReference type="ChEBI" id="CHEBI:15378"/>
        <dbReference type="ChEBI" id="CHEBI:17388"/>
        <dbReference type="ChEBI" id="CHEBI:57540"/>
        <dbReference type="ChEBI" id="CHEBI:57945"/>
        <dbReference type="ChEBI" id="CHEBI:60039"/>
        <dbReference type="EC" id="1.5.1.2"/>
    </reaction>
</comment>
<sequence length="258" mass="27396">MKVGILGVGNMGGAIARSLMTRDDIELYLSNKDKDLSQYVGANVVDVTGIAKVDYLFLGVKPHIYPVVAEELKGHLAPQTVVISIAAGMTFQKLAGMFPAQKLILSMPNTPAQVGYGMSAIAQNEYVTEAEFEIVRELFEGFGKVTELDEALFDAFSACAGAMPAFVYMFIEAAGDGAVLSGIKRNEAYEFVAASVRGAAEMVLQTGCHPGVLKDQVTSPGGTTIEGVRALEDGAFRSVVMDAVINACEKSKKMGEHA</sequence>